<keyword evidence="9" id="KW-1185">Reference proteome</keyword>
<evidence type="ECO:0000256" key="5">
    <source>
        <dbReference type="SAM" id="MobiDB-lite"/>
    </source>
</evidence>
<dbReference type="PANTHER" id="PTHR43557:SF2">
    <property type="entry name" value="RIESKE DOMAIN-CONTAINING PROTEIN-RELATED"/>
    <property type="match status" value="1"/>
</dbReference>
<gene>
    <name evidence="8" type="ORF">ABT404_28155</name>
</gene>
<feature type="compositionally biased region" description="Polar residues" evidence="5">
    <location>
        <begin position="424"/>
        <end position="434"/>
    </location>
</feature>
<evidence type="ECO:0000256" key="1">
    <source>
        <dbReference type="ARBA" id="ARBA00001974"/>
    </source>
</evidence>
<dbReference type="InterPro" id="IPR050446">
    <property type="entry name" value="FAD-oxidoreductase/Apoptosis"/>
</dbReference>
<organism evidence="8 9">
    <name type="scientific">Streptomyces hyaluromycini</name>
    <dbReference type="NCBI Taxonomy" id="1377993"/>
    <lineage>
        <taxon>Bacteria</taxon>
        <taxon>Bacillati</taxon>
        <taxon>Actinomycetota</taxon>
        <taxon>Actinomycetes</taxon>
        <taxon>Kitasatosporales</taxon>
        <taxon>Streptomycetaceae</taxon>
        <taxon>Streptomyces</taxon>
    </lineage>
</organism>
<reference evidence="8 9" key="1">
    <citation type="submission" date="2024-06" db="EMBL/GenBank/DDBJ databases">
        <title>The Natural Products Discovery Center: Release of the First 8490 Sequenced Strains for Exploring Actinobacteria Biosynthetic Diversity.</title>
        <authorList>
            <person name="Kalkreuter E."/>
            <person name="Kautsar S.A."/>
            <person name="Yang D."/>
            <person name="Bader C.D."/>
            <person name="Teijaro C.N."/>
            <person name="Fluegel L."/>
            <person name="Davis C.M."/>
            <person name="Simpson J.R."/>
            <person name="Lauterbach L."/>
            <person name="Steele A.D."/>
            <person name="Gui C."/>
            <person name="Meng S."/>
            <person name="Li G."/>
            <person name="Viehrig K."/>
            <person name="Ye F."/>
            <person name="Su P."/>
            <person name="Kiefer A.F."/>
            <person name="Nichols A."/>
            <person name="Cepeda A.J."/>
            <person name="Yan W."/>
            <person name="Fan B."/>
            <person name="Jiang Y."/>
            <person name="Adhikari A."/>
            <person name="Zheng C.-J."/>
            <person name="Schuster L."/>
            <person name="Cowan T.M."/>
            <person name="Smanski M.J."/>
            <person name="Chevrette M.G."/>
            <person name="De Carvalho L.P.S."/>
            <person name="Shen B."/>
        </authorList>
    </citation>
    <scope>NUCLEOTIDE SEQUENCE [LARGE SCALE GENOMIC DNA]</scope>
    <source>
        <strain evidence="8 9">NPDC000234</strain>
    </source>
</reference>
<evidence type="ECO:0000313" key="9">
    <source>
        <dbReference type="Proteomes" id="UP001474181"/>
    </source>
</evidence>
<comment type="cofactor">
    <cofactor evidence="1">
        <name>FAD</name>
        <dbReference type="ChEBI" id="CHEBI:57692"/>
    </cofactor>
</comment>
<dbReference type="SUPFAM" id="SSF55424">
    <property type="entry name" value="FAD/NAD-linked reductases, dimerisation (C-terminal) domain"/>
    <property type="match status" value="1"/>
</dbReference>
<dbReference type="Proteomes" id="UP001474181">
    <property type="component" value="Unassembled WGS sequence"/>
</dbReference>
<dbReference type="InterPro" id="IPR016156">
    <property type="entry name" value="FAD/NAD-linked_Rdtase_dimer_sf"/>
</dbReference>
<dbReference type="InterPro" id="IPR023753">
    <property type="entry name" value="FAD/NAD-binding_dom"/>
</dbReference>
<accession>A0ABV1X2R6</accession>
<evidence type="ECO:0000259" key="7">
    <source>
        <dbReference type="Pfam" id="PF14759"/>
    </source>
</evidence>
<dbReference type="PRINTS" id="PR00411">
    <property type="entry name" value="PNDRDTASEI"/>
</dbReference>
<proteinExistence type="predicted"/>
<sequence length="451" mass="48109">MKRIAVVGASAAGLTAAETLRRRGWDGHLTVIGAESRPPYDRPPLSKQILTGAWEPERATLRSLSDLARLRADLRLGQRATALDIPGRGVRLANGTSVGFDALVIATGVAPRRLPGSDLAGVHLLRTLDDAIALRAALRGGPRVVVVGAGFLGTEVAAAARAMSLEVTVIEPRPVPMQRAFGDRIGALVAELHRDHGTRLRCGVTLRRLRRAGGRVTGVELGDGTTLPADVVVLALGATPATGWLEGSGLRLGDGVECDANCRAAPGIYAAGDVASWPNAHFGTRMRLEHRMNATEQAMAVAGNLLGDAAPFAPVPYFWTDQYDTRIQAYGIFPPDAEMRIVHGDPSEGRFAAAYGHRGRVVGVLGWNAPRQVRTLRRLVVDRAPWTAFAATRALSPAASRHGRRAQGTRPRPRRAGQPLGRTPPQNRGLNNPANRRGHIASGRETDRAAR</sequence>
<dbReference type="InterPro" id="IPR028202">
    <property type="entry name" value="Reductase_C"/>
</dbReference>
<dbReference type="Gene3D" id="3.30.390.30">
    <property type="match status" value="1"/>
</dbReference>
<feature type="domain" description="FAD/NAD(P)-binding" evidence="6">
    <location>
        <begin position="3"/>
        <end position="298"/>
    </location>
</feature>
<dbReference type="EMBL" id="JBEPEK010000236">
    <property type="protein sequence ID" value="MER7183299.1"/>
    <property type="molecule type" value="Genomic_DNA"/>
</dbReference>
<dbReference type="InterPro" id="IPR036188">
    <property type="entry name" value="FAD/NAD-bd_sf"/>
</dbReference>
<evidence type="ECO:0000256" key="2">
    <source>
        <dbReference type="ARBA" id="ARBA00022630"/>
    </source>
</evidence>
<feature type="region of interest" description="Disordered" evidence="5">
    <location>
        <begin position="395"/>
        <end position="451"/>
    </location>
</feature>
<name>A0ABV1X2R6_9ACTN</name>
<feature type="compositionally biased region" description="Basic residues" evidence="5">
    <location>
        <begin position="401"/>
        <end position="415"/>
    </location>
</feature>
<keyword evidence="4" id="KW-0560">Oxidoreductase</keyword>
<dbReference type="Gene3D" id="3.50.50.60">
    <property type="entry name" value="FAD/NAD(P)-binding domain"/>
    <property type="match status" value="2"/>
</dbReference>
<dbReference type="PRINTS" id="PR00368">
    <property type="entry name" value="FADPNR"/>
</dbReference>
<keyword evidence="3" id="KW-0274">FAD</keyword>
<keyword evidence="2" id="KW-0285">Flavoprotein</keyword>
<evidence type="ECO:0000256" key="3">
    <source>
        <dbReference type="ARBA" id="ARBA00022827"/>
    </source>
</evidence>
<dbReference type="SUPFAM" id="SSF51905">
    <property type="entry name" value="FAD/NAD(P)-binding domain"/>
    <property type="match status" value="2"/>
</dbReference>
<dbReference type="RefSeq" id="WP_350784488.1">
    <property type="nucleotide sequence ID" value="NZ_JBEPEK010000236.1"/>
</dbReference>
<feature type="domain" description="Reductase C-terminal" evidence="7">
    <location>
        <begin position="317"/>
        <end position="388"/>
    </location>
</feature>
<protein>
    <submittedName>
        <fullName evidence="8">FAD-dependent oxidoreductase</fullName>
    </submittedName>
</protein>
<feature type="compositionally biased region" description="Basic and acidic residues" evidence="5">
    <location>
        <begin position="442"/>
        <end position="451"/>
    </location>
</feature>
<evidence type="ECO:0000256" key="4">
    <source>
        <dbReference type="ARBA" id="ARBA00023002"/>
    </source>
</evidence>
<dbReference type="Pfam" id="PF14759">
    <property type="entry name" value="Reductase_C"/>
    <property type="match status" value="1"/>
</dbReference>
<dbReference type="PANTHER" id="PTHR43557">
    <property type="entry name" value="APOPTOSIS-INDUCING FACTOR 1"/>
    <property type="match status" value="1"/>
</dbReference>
<comment type="caution">
    <text evidence="8">The sequence shown here is derived from an EMBL/GenBank/DDBJ whole genome shotgun (WGS) entry which is preliminary data.</text>
</comment>
<evidence type="ECO:0000259" key="6">
    <source>
        <dbReference type="Pfam" id="PF07992"/>
    </source>
</evidence>
<dbReference type="Pfam" id="PF07992">
    <property type="entry name" value="Pyr_redox_2"/>
    <property type="match status" value="1"/>
</dbReference>
<evidence type="ECO:0000313" key="8">
    <source>
        <dbReference type="EMBL" id="MER7183299.1"/>
    </source>
</evidence>